<protein>
    <submittedName>
        <fullName evidence="1">Uncharacterized protein</fullName>
    </submittedName>
</protein>
<name>A0A0A9C331_ARUDO</name>
<dbReference type="EMBL" id="GBRH01227231">
    <property type="protein sequence ID" value="JAD70664.1"/>
    <property type="molecule type" value="Transcribed_RNA"/>
</dbReference>
<evidence type="ECO:0000313" key="1">
    <source>
        <dbReference type="EMBL" id="JAD70664.1"/>
    </source>
</evidence>
<proteinExistence type="predicted"/>
<organism evidence="1">
    <name type="scientific">Arundo donax</name>
    <name type="common">Giant reed</name>
    <name type="synonym">Donax arundinaceus</name>
    <dbReference type="NCBI Taxonomy" id="35708"/>
    <lineage>
        <taxon>Eukaryota</taxon>
        <taxon>Viridiplantae</taxon>
        <taxon>Streptophyta</taxon>
        <taxon>Embryophyta</taxon>
        <taxon>Tracheophyta</taxon>
        <taxon>Spermatophyta</taxon>
        <taxon>Magnoliopsida</taxon>
        <taxon>Liliopsida</taxon>
        <taxon>Poales</taxon>
        <taxon>Poaceae</taxon>
        <taxon>PACMAD clade</taxon>
        <taxon>Arundinoideae</taxon>
        <taxon>Arundineae</taxon>
        <taxon>Arundo</taxon>
    </lineage>
</organism>
<sequence>MVGMMPWRRGLSPRSRFNTRLRSLTGAPRSRRVSAKSFILVQYVRTGMSPW</sequence>
<accession>A0A0A9C331</accession>
<reference evidence="1" key="2">
    <citation type="journal article" date="2015" name="Data Brief">
        <title>Shoot transcriptome of the giant reed, Arundo donax.</title>
        <authorList>
            <person name="Barrero R.A."/>
            <person name="Guerrero F.D."/>
            <person name="Moolhuijzen P."/>
            <person name="Goolsby J.A."/>
            <person name="Tidwell J."/>
            <person name="Bellgard S.E."/>
            <person name="Bellgard M.I."/>
        </authorList>
    </citation>
    <scope>NUCLEOTIDE SEQUENCE</scope>
    <source>
        <tissue evidence="1">Shoot tissue taken approximately 20 cm above the soil surface</tissue>
    </source>
</reference>
<dbReference type="AlphaFoldDB" id="A0A0A9C331"/>
<reference evidence="1" key="1">
    <citation type="submission" date="2014-09" db="EMBL/GenBank/DDBJ databases">
        <authorList>
            <person name="Magalhaes I.L.F."/>
            <person name="Oliveira U."/>
            <person name="Santos F.R."/>
            <person name="Vidigal T.H.D.A."/>
            <person name="Brescovit A.D."/>
            <person name="Santos A.J."/>
        </authorList>
    </citation>
    <scope>NUCLEOTIDE SEQUENCE</scope>
    <source>
        <tissue evidence="1">Shoot tissue taken approximately 20 cm above the soil surface</tissue>
    </source>
</reference>